<accession>A0A316HUQ6</accession>
<organism evidence="7 9">
    <name type="scientific">Lentzea atacamensis</name>
    <dbReference type="NCBI Taxonomy" id="531938"/>
    <lineage>
        <taxon>Bacteria</taxon>
        <taxon>Bacillati</taxon>
        <taxon>Actinomycetota</taxon>
        <taxon>Actinomycetes</taxon>
        <taxon>Pseudonocardiales</taxon>
        <taxon>Pseudonocardiaceae</taxon>
        <taxon>Lentzea</taxon>
    </lineage>
</organism>
<gene>
    <name evidence="8" type="ORF">C8D87_104500</name>
    <name evidence="7" type="ORF">C8D88_107144</name>
</gene>
<keyword evidence="1" id="KW-0678">Repressor</keyword>
<feature type="DNA-binding region" description="H-T-H motif" evidence="5">
    <location>
        <begin position="32"/>
        <end position="51"/>
    </location>
</feature>
<evidence type="ECO:0000313" key="9">
    <source>
        <dbReference type="Proteomes" id="UP000246005"/>
    </source>
</evidence>
<dbReference type="RefSeq" id="WP_170155054.1">
    <property type="nucleotide sequence ID" value="NZ_QGHB01000007.1"/>
</dbReference>
<dbReference type="InterPro" id="IPR003012">
    <property type="entry name" value="Tet_transcr_reg_TetR"/>
</dbReference>
<dbReference type="Gene3D" id="1.10.357.10">
    <property type="entry name" value="Tetracycline Repressor, domain 2"/>
    <property type="match status" value="1"/>
</dbReference>
<sequence length="227" mass="24550">MTAKASRTPLSRERVLAAAVALVDSEGIQALTMRRLAADLGVEAMSLYYHLPAKEALLDGVVETVLAEIDAATAGSPANGDDWRARIRRQFLAARQVMLRHPWMPGLLSTRRTIPPRVFAYYDGILGVMIDAGFSYRLAHRALHAFGSMPLGFVQEIFSPGAADGGAEDGASEAELAALAQQMPHLAAMMAAEMHDSADPTLGWCDGQVEFEFTLDLLLDGLERLRA</sequence>
<dbReference type="GO" id="GO:0000976">
    <property type="term" value="F:transcription cis-regulatory region binding"/>
    <property type="evidence" value="ECO:0007669"/>
    <property type="project" value="TreeGrafter"/>
</dbReference>
<dbReference type="GO" id="GO:0045892">
    <property type="term" value="P:negative regulation of DNA-templated transcription"/>
    <property type="evidence" value="ECO:0007669"/>
    <property type="project" value="InterPro"/>
</dbReference>
<evidence type="ECO:0000313" key="7">
    <source>
        <dbReference type="EMBL" id="PWK84937.1"/>
    </source>
</evidence>
<evidence type="ECO:0000313" key="10">
    <source>
        <dbReference type="Proteomes" id="UP000248714"/>
    </source>
</evidence>
<dbReference type="SUPFAM" id="SSF48498">
    <property type="entry name" value="Tetracyclin repressor-like, C-terminal domain"/>
    <property type="match status" value="1"/>
</dbReference>
<dbReference type="Proteomes" id="UP000246005">
    <property type="component" value="Unassembled WGS sequence"/>
</dbReference>
<keyword evidence="4" id="KW-0804">Transcription</keyword>
<keyword evidence="2" id="KW-0805">Transcription regulation</keyword>
<evidence type="ECO:0000256" key="5">
    <source>
        <dbReference type="PROSITE-ProRule" id="PRU00335"/>
    </source>
</evidence>
<evidence type="ECO:0000313" key="8">
    <source>
        <dbReference type="EMBL" id="RAS65949.1"/>
    </source>
</evidence>
<evidence type="ECO:0000256" key="3">
    <source>
        <dbReference type="ARBA" id="ARBA00023125"/>
    </source>
</evidence>
<name>A0A316HUQ6_9PSEU</name>
<dbReference type="PRINTS" id="PR00400">
    <property type="entry name" value="TETREPRESSOR"/>
</dbReference>
<dbReference type="GO" id="GO:0003700">
    <property type="term" value="F:DNA-binding transcription factor activity"/>
    <property type="evidence" value="ECO:0007669"/>
    <property type="project" value="TreeGrafter"/>
</dbReference>
<evidence type="ECO:0000256" key="4">
    <source>
        <dbReference type="ARBA" id="ARBA00023163"/>
    </source>
</evidence>
<dbReference type="Gene3D" id="1.10.10.60">
    <property type="entry name" value="Homeodomain-like"/>
    <property type="match status" value="1"/>
</dbReference>
<feature type="domain" description="HTH tetR-type" evidence="6">
    <location>
        <begin position="9"/>
        <end position="69"/>
    </location>
</feature>
<dbReference type="InterPro" id="IPR050109">
    <property type="entry name" value="HTH-type_TetR-like_transc_reg"/>
</dbReference>
<dbReference type="PANTHER" id="PTHR30055">
    <property type="entry name" value="HTH-TYPE TRANSCRIPTIONAL REGULATOR RUTR"/>
    <property type="match status" value="1"/>
</dbReference>
<evidence type="ECO:0000256" key="2">
    <source>
        <dbReference type="ARBA" id="ARBA00023015"/>
    </source>
</evidence>
<proteinExistence type="predicted"/>
<dbReference type="PROSITE" id="PS50977">
    <property type="entry name" value="HTH_TETR_2"/>
    <property type="match status" value="1"/>
</dbReference>
<dbReference type="InterPro" id="IPR004111">
    <property type="entry name" value="Repressor_TetR_C"/>
</dbReference>
<protein>
    <submittedName>
        <fullName evidence="7">TetR family transcriptional regulator</fullName>
    </submittedName>
</protein>
<comment type="caution">
    <text evidence="7">The sequence shown here is derived from an EMBL/GenBank/DDBJ whole genome shotgun (WGS) entry which is preliminary data.</text>
</comment>
<dbReference type="InterPro" id="IPR009057">
    <property type="entry name" value="Homeodomain-like_sf"/>
</dbReference>
<dbReference type="Pfam" id="PF00440">
    <property type="entry name" value="TetR_N"/>
    <property type="match status" value="1"/>
</dbReference>
<dbReference type="Pfam" id="PF02909">
    <property type="entry name" value="TetR_C_1"/>
    <property type="match status" value="1"/>
</dbReference>
<dbReference type="InterPro" id="IPR036271">
    <property type="entry name" value="Tet_transcr_reg_TetR-rel_C_sf"/>
</dbReference>
<dbReference type="InterPro" id="IPR001647">
    <property type="entry name" value="HTH_TetR"/>
</dbReference>
<reference evidence="7 9" key="1">
    <citation type="submission" date="2018-05" db="EMBL/GenBank/DDBJ databases">
        <title>Genomic Encyclopedia of Type Strains, Phase IV (KMG-IV): sequencing the most valuable type-strain genomes for metagenomic binning, comparative biology and taxonomic classification.</title>
        <authorList>
            <person name="Goeker M."/>
        </authorList>
    </citation>
    <scope>NUCLEOTIDE SEQUENCE [LARGE SCALE GENOMIC DNA]</scope>
    <source>
        <strain evidence="8 10">DSM 45479</strain>
        <strain evidence="7 9">DSM 45480</strain>
    </source>
</reference>
<keyword evidence="10" id="KW-1185">Reference proteome</keyword>
<evidence type="ECO:0000256" key="1">
    <source>
        <dbReference type="ARBA" id="ARBA00022491"/>
    </source>
</evidence>
<evidence type="ECO:0000259" key="6">
    <source>
        <dbReference type="PROSITE" id="PS50977"/>
    </source>
</evidence>
<dbReference type="AlphaFoldDB" id="A0A316HUQ6"/>
<dbReference type="PRINTS" id="PR00455">
    <property type="entry name" value="HTHTETR"/>
</dbReference>
<keyword evidence="3 5" id="KW-0238">DNA-binding</keyword>
<dbReference type="EMBL" id="QGHB01000007">
    <property type="protein sequence ID" value="PWK84937.1"/>
    <property type="molecule type" value="Genomic_DNA"/>
</dbReference>
<dbReference type="EMBL" id="QLTT01000004">
    <property type="protein sequence ID" value="RAS65949.1"/>
    <property type="molecule type" value="Genomic_DNA"/>
</dbReference>
<dbReference type="GO" id="GO:0046677">
    <property type="term" value="P:response to antibiotic"/>
    <property type="evidence" value="ECO:0007669"/>
    <property type="project" value="InterPro"/>
</dbReference>
<dbReference type="PANTHER" id="PTHR30055:SF151">
    <property type="entry name" value="TRANSCRIPTIONAL REGULATORY PROTEIN"/>
    <property type="match status" value="1"/>
</dbReference>
<dbReference type="Proteomes" id="UP000248714">
    <property type="component" value="Unassembled WGS sequence"/>
</dbReference>
<dbReference type="SUPFAM" id="SSF46689">
    <property type="entry name" value="Homeodomain-like"/>
    <property type="match status" value="1"/>
</dbReference>